<feature type="binding site" evidence="3">
    <location>
        <position position="61"/>
    </location>
    <ligand>
        <name>Cu cation</name>
        <dbReference type="ChEBI" id="CHEBI:23378"/>
    </ligand>
</feature>
<dbReference type="InterPro" id="IPR036249">
    <property type="entry name" value="Thioredoxin-like_sf"/>
</dbReference>
<dbReference type="Pfam" id="PF02630">
    <property type="entry name" value="SCO1-SenC"/>
    <property type="match status" value="1"/>
</dbReference>
<feature type="domain" description="Thioredoxin" evidence="6">
    <location>
        <begin position="23"/>
        <end position="187"/>
    </location>
</feature>
<keyword evidence="4" id="KW-1015">Disulfide bond</keyword>
<dbReference type="SUPFAM" id="SSF52833">
    <property type="entry name" value="Thioredoxin-like"/>
    <property type="match status" value="1"/>
</dbReference>
<keyword evidence="5" id="KW-0732">Signal</keyword>
<dbReference type="GO" id="GO:0046872">
    <property type="term" value="F:metal ion binding"/>
    <property type="evidence" value="ECO:0007669"/>
    <property type="project" value="UniProtKB-KW"/>
</dbReference>
<feature type="binding site" evidence="3">
    <location>
        <position position="151"/>
    </location>
    <ligand>
        <name>Cu cation</name>
        <dbReference type="ChEBI" id="CHEBI:23378"/>
    </ligand>
</feature>
<name>A0AA95SAQ3_9BACI</name>
<evidence type="ECO:0000256" key="2">
    <source>
        <dbReference type="ARBA" id="ARBA00023008"/>
    </source>
</evidence>
<dbReference type="PROSITE" id="PS51352">
    <property type="entry name" value="THIOREDOXIN_2"/>
    <property type="match status" value="1"/>
</dbReference>
<evidence type="ECO:0000256" key="5">
    <source>
        <dbReference type="SAM" id="SignalP"/>
    </source>
</evidence>
<sequence>MRKICLLILPLSFILLTACGMNKDIPYQIKPFTFTDQNEQPFGSQNLEGKIWIADFVFTNCETVCPPMTANMAALRDAIKKEKLPVEFVSFSVDPTVDMPDKLKGYMEKFTEDEANWHMLTGYGQKEIETFALEEFHTLIQKPNSSNQVIHSTRYYLIDQNGKIVNQYGFQKSHFPEMITDIKKIAKR</sequence>
<organism evidence="7 8">
    <name type="scientific">Neobacillus novalis</name>
    <dbReference type="NCBI Taxonomy" id="220687"/>
    <lineage>
        <taxon>Bacteria</taxon>
        <taxon>Bacillati</taxon>
        <taxon>Bacillota</taxon>
        <taxon>Bacilli</taxon>
        <taxon>Bacillales</taxon>
        <taxon>Bacillaceae</taxon>
        <taxon>Neobacillus</taxon>
    </lineage>
</organism>
<dbReference type="PROSITE" id="PS51257">
    <property type="entry name" value="PROKAR_LIPOPROTEIN"/>
    <property type="match status" value="1"/>
</dbReference>
<feature type="binding site" evidence="3">
    <location>
        <position position="65"/>
    </location>
    <ligand>
        <name>Cu cation</name>
        <dbReference type="ChEBI" id="CHEBI:23378"/>
    </ligand>
</feature>
<evidence type="ECO:0000313" key="8">
    <source>
        <dbReference type="Proteomes" id="UP001178288"/>
    </source>
</evidence>
<dbReference type="CDD" id="cd02968">
    <property type="entry name" value="SCO"/>
    <property type="match status" value="1"/>
</dbReference>
<feature type="signal peptide" evidence="5">
    <location>
        <begin position="1"/>
        <end position="20"/>
    </location>
</feature>
<dbReference type="PANTHER" id="PTHR12151:SF25">
    <property type="entry name" value="LINALOOL DEHYDRATASE_ISOMERASE DOMAIN-CONTAINING PROTEIN"/>
    <property type="match status" value="1"/>
</dbReference>
<dbReference type="Gene3D" id="3.40.30.10">
    <property type="entry name" value="Glutaredoxin"/>
    <property type="match status" value="1"/>
</dbReference>
<gene>
    <name evidence="7" type="ORF">QNH39_24155</name>
</gene>
<evidence type="ECO:0000256" key="4">
    <source>
        <dbReference type="PIRSR" id="PIRSR603782-2"/>
    </source>
</evidence>
<reference evidence="7" key="1">
    <citation type="submission" date="2023-05" db="EMBL/GenBank/DDBJ databases">
        <title>Comparative genomics of Bacillaceae isolates and their secondary metabolite potential.</title>
        <authorList>
            <person name="Song L."/>
            <person name="Nielsen L.J."/>
            <person name="Mohite O."/>
            <person name="Xu X."/>
            <person name="Weber T."/>
            <person name="Kovacs A.T."/>
        </authorList>
    </citation>
    <scope>NUCLEOTIDE SEQUENCE</scope>
    <source>
        <strain evidence="7">XLM17</strain>
    </source>
</reference>
<protein>
    <submittedName>
        <fullName evidence="7">SCO family protein</fullName>
    </submittedName>
</protein>
<feature type="disulfide bond" description="Redox-active" evidence="4">
    <location>
        <begin position="61"/>
        <end position="65"/>
    </location>
</feature>
<evidence type="ECO:0000256" key="1">
    <source>
        <dbReference type="ARBA" id="ARBA00010996"/>
    </source>
</evidence>
<dbReference type="AlphaFoldDB" id="A0AA95SAQ3"/>
<keyword evidence="8" id="KW-1185">Reference proteome</keyword>
<dbReference type="InterPro" id="IPR003782">
    <property type="entry name" value="SCO1/SenC"/>
</dbReference>
<keyword evidence="2 3" id="KW-0186">Copper</keyword>
<accession>A0AA95SAQ3</accession>
<comment type="similarity">
    <text evidence="1">Belongs to the SCO1/2 family.</text>
</comment>
<dbReference type="KEGG" id="nnv:QNH39_24155"/>
<evidence type="ECO:0000259" key="6">
    <source>
        <dbReference type="PROSITE" id="PS51352"/>
    </source>
</evidence>
<proteinExistence type="inferred from homology"/>
<dbReference type="EMBL" id="CP126114">
    <property type="protein sequence ID" value="WHY85664.1"/>
    <property type="molecule type" value="Genomic_DNA"/>
</dbReference>
<dbReference type="Proteomes" id="UP001178288">
    <property type="component" value="Chromosome"/>
</dbReference>
<dbReference type="PANTHER" id="PTHR12151">
    <property type="entry name" value="ELECTRON TRANSPORT PROTIN SCO1/SENC FAMILY MEMBER"/>
    <property type="match status" value="1"/>
</dbReference>
<evidence type="ECO:0000256" key="3">
    <source>
        <dbReference type="PIRSR" id="PIRSR603782-1"/>
    </source>
</evidence>
<feature type="chain" id="PRO_5041710658" evidence="5">
    <location>
        <begin position="21"/>
        <end position="188"/>
    </location>
</feature>
<keyword evidence="3" id="KW-0479">Metal-binding</keyword>
<evidence type="ECO:0000313" key="7">
    <source>
        <dbReference type="EMBL" id="WHY85664.1"/>
    </source>
</evidence>
<dbReference type="RefSeq" id="WP_066092483.1">
    <property type="nucleotide sequence ID" value="NZ_CP126114.1"/>
</dbReference>
<dbReference type="InterPro" id="IPR013766">
    <property type="entry name" value="Thioredoxin_domain"/>
</dbReference>